<dbReference type="EMBL" id="JASCZI010185232">
    <property type="protein sequence ID" value="MED6190422.1"/>
    <property type="molecule type" value="Genomic_DNA"/>
</dbReference>
<feature type="non-terminal residue" evidence="2">
    <location>
        <position position="1"/>
    </location>
</feature>
<evidence type="ECO:0000256" key="1">
    <source>
        <dbReference type="SAM" id="MobiDB-lite"/>
    </source>
</evidence>
<name>A0ABU6WYK8_9FABA</name>
<reference evidence="2 3" key="1">
    <citation type="journal article" date="2023" name="Plants (Basel)">
        <title>Bridging the Gap: Combining Genomics and Transcriptomics Approaches to Understand Stylosanthes scabra, an Orphan Legume from the Brazilian Caatinga.</title>
        <authorList>
            <person name="Ferreira-Neto J.R.C."/>
            <person name="da Silva M.D."/>
            <person name="Binneck E."/>
            <person name="de Melo N.F."/>
            <person name="da Silva R.H."/>
            <person name="de Melo A.L.T.M."/>
            <person name="Pandolfi V."/>
            <person name="Bustamante F.O."/>
            <person name="Brasileiro-Vidal A.C."/>
            <person name="Benko-Iseppon A.M."/>
        </authorList>
    </citation>
    <scope>NUCLEOTIDE SEQUENCE [LARGE SCALE GENOMIC DNA]</scope>
    <source>
        <tissue evidence="2">Leaves</tissue>
    </source>
</reference>
<keyword evidence="3" id="KW-1185">Reference proteome</keyword>
<sequence>LDVTPMSWQCVGTYISLWCVRIGTGFGLQAFLCDLLVPGTLFSHFRSDLSLLNPKTLEQTNQGIKRNGKHFDAPKSFRKSGRPPASAPDHIK</sequence>
<evidence type="ECO:0000313" key="3">
    <source>
        <dbReference type="Proteomes" id="UP001341840"/>
    </source>
</evidence>
<proteinExistence type="predicted"/>
<organism evidence="2 3">
    <name type="scientific">Stylosanthes scabra</name>
    <dbReference type="NCBI Taxonomy" id="79078"/>
    <lineage>
        <taxon>Eukaryota</taxon>
        <taxon>Viridiplantae</taxon>
        <taxon>Streptophyta</taxon>
        <taxon>Embryophyta</taxon>
        <taxon>Tracheophyta</taxon>
        <taxon>Spermatophyta</taxon>
        <taxon>Magnoliopsida</taxon>
        <taxon>eudicotyledons</taxon>
        <taxon>Gunneridae</taxon>
        <taxon>Pentapetalae</taxon>
        <taxon>rosids</taxon>
        <taxon>fabids</taxon>
        <taxon>Fabales</taxon>
        <taxon>Fabaceae</taxon>
        <taxon>Papilionoideae</taxon>
        <taxon>50 kb inversion clade</taxon>
        <taxon>dalbergioids sensu lato</taxon>
        <taxon>Dalbergieae</taxon>
        <taxon>Pterocarpus clade</taxon>
        <taxon>Stylosanthes</taxon>
    </lineage>
</organism>
<accession>A0ABU6WYK8</accession>
<protein>
    <submittedName>
        <fullName evidence="2">Uncharacterized protein</fullName>
    </submittedName>
</protein>
<evidence type="ECO:0000313" key="2">
    <source>
        <dbReference type="EMBL" id="MED6190422.1"/>
    </source>
</evidence>
<feature type="region of interest" description="Disordered" evidence="1">
    <location>
        <begin position="63"/>
        <end position="92"/>
    </location>
</feature>
<gene>
    <name evidence="2" type="ORF">PIB30_105809</name>
</gene>
<comment type="caution">
    <text evidence="2">The sequence shown here is derived from an EMBL/GenBank/DDBJ whole genome shotgun (WGS) entry which is preliminary data.</text>
</comment>
<dbReference type="Proteomes" id="UP001341840">
    <property type="component" value="Unassembled WGS sequence"/>
</dbReference>